<dbReference type="PANTHER" id="PTHR43649:SF12">
    <property type="entry name" value="DIACETYLCHITOBIOSE BINDING PROTEIN DASA"/>
    <property type="match status" value="1"/>
</dbReference>
<dbReference type="InterPro" id="IPR006059">
    <property type="entry name" value="SBP"/>
</dbReference>
<dbReference type="SUPFAM" id="SSF53850">
    <property type="entry name" value="Periplasmic binding protein-like II"/>
    <property type="match status" value="1"/>
</dbReference>
<keyword evidence="4" id="KW-1185">Reference proteome</keyword>
<evidence type="ECO:0000313" key="3">
    <source>
        <dbReference type="EMBL" id="MFC0216430.1"/>
    </source>
</evidence>
<dbReference type="PANTHER" id="PTHR43649">
    <property type="entry name" value="ARABINOSE-BINDING PROTEIN-RELATED"/>
    <property type="match status" value="1"/>
</dbReference>
<dbReference type="Gene3D" id="3.40.190.10">
    <property type="entry name" value="Periplasmic binding protein-like II"/>
    <property type="match status" value="2"/>
</dbReference>
<dbReference type="PROSITE" id="PS51257">
    <property type="entry name" value="PROKAR_LIPOPROTEIN"/>
    <property type="match status" value="1"/>
</dbReference>
<dbReference type="InterPro" id="IPR050490">
    <property type="entry name" value="Bact_solute-bd_prot1"/>
</dbReference>
<accession>A0ABV6DUU8</accession>
<dbReference type="Pfam" id="PF01547">
    <property type="entry name" value="SBP_bac_1"/>
    <property type="match status" value="1"/>
</dbReference>
<dbReference type="RefSeq" id="WP_377474609.1">
    <property type="nucleotide sequence ID" value="NZ_JBHLWN010000121.1"/>
</dbReference>
<feature type="signal peptide" evidence="2">
    <location>
        <begin position="1"/>
        <end position="21"/>
    </location>
</feature>
<feature type="region of interest" description="Disordered" evidence="1">
    <location>
        <begin position="28"/>
        <end position="48"/>
    </location>
</feature>
<gene>
    <name evidence="3" type="ORF">ACFFK0_28955</name>
</gene>
<dbReference type="CDD" id="cd13580">
    <property type="entry name" value="PBP2_AlgQ_like_1"/>
    <property type="match status" value="1"/>
</dbReference>
<evidence type="ECO:0000256" key="2">
    <source>
        <dbReference type="SAM" id="SignalP"/>
    </source>
</evidence>
<name>A0ABV6DUU8_9BACL</name>
<comment type="caution">
    <text evidence="3">The sequence shown here is derived from an EMBL/GenBank/DDBJ whole genome shotgun (WGS) entry which is preliminary data.</text>
</comment>
<feature type="chain" id="PRO_5046083853" evidence="2">
    <location>
        <begin position="22"/>
        <end position="556"/>
    </location>
</feature>
<reference evidence="3 4" key="1">
    <citation type="submission" date="2024-09" db="EMBL/GenBank/DDBJ databases">
        <authorList>
            <person name="Sun Q."/>
            <person name="Mori K."/>
        </authorList>
    </citation>
    <scope>NUCLEOTIDE SEQUENCE [LARGE SCALE GENOMIC DNA]</scope>
    <source>
        <strain evidence="3 4">CCM 7759</strain>
    </source>
</reference>
<evidence type="ECO:0000313" key="4">
    <source>
        <dbReference type="Proteomes" id="UP001589776"/>
    </source>
</evidence>
<keyword evidence="2" id="KW-0732">Signal</keyword>
<feature type="compositionally biased region" description="Polar residues" evidence="1">
    <location>
        <begin position="30"/>
        <end position="39"/>
    </location>
</feature>
<protein>
    <submittedName>
        <fullName evidence="3">Extracellular solute-binding protein</fullName>
    </submittedName>
</protein>
<organism evidence="3 4">
    <name type="scientific">Paenibacillus chartarius</name>
    <dbReference type="NCBI Taxonomy" id="747481"/>
    <lineage>
        <taxon>Bacteria</taxon>
        <taxon>Bacillati</taxon>
        <taxon>Bacillota</taxon>
        <taxon>Bacilli</taxon>
        <taxon>Bacillales</taxon>
        <taxon>Paenibacillaceae</taxon>
        <taxon>Paenibacillus</taxon>
    </lineage>
</organism>
<evidence type="ECO:0000256" key="1">
    <source>
        <dbReference type="SAM" id="MobiDB-lite"/>
    </source>
</evidence>
<dbReference type="EMBL" id="JBHLWN010000121">
    <property type="protein sequence ID" value="MFC0216430.1"/>
    <property type="molecule type" value="Genomic_DNA"/>
</dbReference>
<dbReference type="Proteomes" id="UP001589776">
    <property type="component" value="Unassembled WGS sequence"/>
</dbReference>
<sequence length="556" mass="61458">MGKRWIGGMTVVALLTAAVLAGCERGTEPAAQSGNNASEKGNAGKFDPPITITTAKALSGSDKLKPGDTLDDNPMSRWARDRLGIIQTYKWTVTDQSDALATKVRLALTGGEELPDVLFLSNHDLPELLPELVGSGEIMDMGQAFENYASPRVKEAFAGNPDVWRTVAMDGKVWGLPQISDGKVGDPVLWIRQDWLERLGLKTPKTLDELEQVMDAFVNRDPDGNGAKDTVALAYSGKNTLNAYMSNASFLFGAFGDQPYQWNRMKNGQLAYGTVQPETKTALARLRDWYSKGYIDKNFGTHDEVKATELFTSGKAGLISGPGWMGGWPLSDTLGKVPGAVIKPLPFPAGPDGKIGRIGSRLSYGAYVFRKGFEHMDAIFQYWDIIYGTLIEDPESEFRYGFADGYDFIMKNGEPVYDFEGITTGVTNYLLVAPGSTPPGIVKGDSLERRVYQGQIRTPYEKKLSATSSRGYLEGLIVSEEQLRYAQRDEFVGPHTETMKLAWPLLQKQEKEALLKIVYGKEPLDTFDSFVEQWRRLGGDAVTKEVNEWYRSSGKR</sequence>
<proteinExistence type="predicted"/>